<accession>A0AAE0TLJ2</accession>
<dbReference type="AlphaFoldDB" id="A0AAE0TLJ2"/>
<keyword evidence="2" id="KW-1185">Reference proteome</keyword>
<dbReference type="EMBL" id="JAEAOA010000869">
    <property type="protein sequence ID" value="KAK3611798.1"/>
    <property type="molecule type" value="Genomic_DNA"/>
</dbReference>
<dbReference type="Proteomes" id="UP001195483">
    <property type="component" value="Unassembled WGS sequence"/>
</dbReference>
<reference evidence="1" key="3">
    <citation type="submission" date="2023-05" db="EMBL/GenBank/DDBJ databases">
        <authorList>
            <person name="Smith C.H."/>
        </authorList>
    </citation>
    <scope>NUCLEOTIDE SEQUENCE</scope>
    <source>
        <strain evidence="1">CHS0354</strain>
        <tissue evidence="1">Mantle</tissue>
    </source>
</reference>
<comment type="caution">
    <text evidence="1">The sequence shown here is derived from an EMBL/GenBank/DDBJ whole genome shotgun (WGS) entry which is preliminary data.</text>
</comment>
<proteinExistence type="predicted"/>
<organism evidence="1 2">
    <name type="scientific">Potamilus streckersoni</name>
    <dbReference type="NCBI Taxonomy" id="2493646"/>
    <lineage>
        <taxon>Eukaryota</taxon>
        <taxon>Metazoa</taxon>
        <taxon>Spiralia</taxon>
        <taxon>Lophotrochozoa</taxon>
        <taxon>Mollusca</taxon>
        <taxon>Bivalvia</taxon>
        <taxon>Autobranchia</taxon>
        <taxon>Heteroconchia</taxon>
        <taxon>Palaeoheterodonta</taxon>
        <taxon>Unionida</taxon>
        <taxon>Unionoidea</taxon>
        <taxon>Unionidae</taxon>
        <taxon>Ambleminae</taxon>
        <taxon>Lampsilini</taxon>
        <taxon>Potamilus</taxon>
    </lineage>
</organism>
<evidence type="ECO:0000313" key="1">
    <source>
        <dbReference type="EMBL" id="KAK3611798.1"/>
    </source>
</evidence>
<gene>
    <name evidence="1" type="ORF">CHS0354_014151</name>
</gene>
<reference evidence="1" key="2">
    <citation type="journal article" date="2021" name="Genome Biol. Evol.">
        <title>Developing a high-quality reference genome for a parasitic bivalve with doubly uniparental inheritance (Bivalvia: Unionida).</title>
        <authorList>
            <person name="Smith C.H."/>
        </authorList>
    </citation>
    <scope>NUCLEOTIDE SEQUENCE</scope>
    <source>
        <strain evidence="1">CHS0354</strain>
        <tissue evidence="1">Mantle</tissue>
    </source>
</reference>
<name>A0AAE0TLJ2_9BIVA</name>
<sequence length="102" mass="11431">MKVWCCNRKTLYFRDGNDKRNLLQPTAALVYNVDNVATDDFVAVIFKLAAKSMLQTLPRRCNFQNLISDTVSQSTITPHPPLIEEALAMNPGQYSALDVTVV</sequence>
<reference evidence="1" key="1">
    <citation type="journal article" date="2021" name="Genome Biol. Evol.">
        <title>A High-Quality Reference Genome for a Parasitic Bivalve with Doubly Uniparental Inheritance (Bivalvia: Unionida).</title>
        <authorList>
            <person name="Smith C.H."/>
        </authorList>
    </citation>
    <scope>NUCLEOTIDE SEQUENCE</scope>
    <source>
        <strain evidence="1">CHS0354</strain>
    </source>
</reference>
<protein>
    <submittedName>
        <fullName evidence="1">Uncharacterized protein</fullName>
    </submittedName>
</protein>
<evidence type="ECO:0000313" key="2">
    <source>
        <dbReference type="Proteomes" id="UP001195483"/>
    </source>
</evidence>